<dbReference type="GeneID" id="78522845"/>
<accession>A0A3S6QZ20</accession>
<gene>
    <name evidence="1" type="ORF">BSQ50_10870</name>
</gene>
<dbReference type="RefSeq" id="WP_057885027.1">
    <property type="nucleotide sequence ID" value="NZ_CP018180.1"/>
</dbReference>
<dbReference type="PANTHER" id="PTHR38455">
    <property type="entry name" value="HYPOTHETICAL CYTOSOLIC PROTEIN"/>
    <property type="match status" value="1"/>
</dbReference>
<dbReference type="EMBL" id="CP018180">
    <property type="protein sequence ID" value="AUJ32999.1"/>
    <property type="molecule type" value="Genomic_DNA"/>
</dbReference>
<keyword evidence="2" id="KW-1185">Reference proteome</keyword>
<name>A0A3S6QZ20_9LACO</name>
<dbReference type="PIRSF" id="PIRSF037263">
    <property type="entry name" value="DUF951_bac"/>
    <property type="match status" value="1"/>
</dbReference>
<proteinExistence type="predicted"/>
<evidence type="ECO:0000313" key="1">
    <source>
        <dbReference type="EMBL" id="AUJ32999.1"/>
    </source>
</evidence>
<dbReference type="Proteomes" id="UP000324497">
    <property type="component" value="Chromosome"/>
</dbReference>
<organism evidence="1 2">
    <name type="scientific">Liquorilactobacillus nagelii</name>
    <dbReference type="NCBI Taxonomy" id="82688"/>
    <lineage>
        <taxon>Bacteria</taxon>
        <taxon>Bacillati</taxon>
        <taxon>Bacillota</taxon>
        <taxon>Bacilli</taxon>
        <taxon>Lactobacillales</taxon>
        <taxon>Lactobacillaceae</taxon>
        <taxon>Liquorilactobacillus</taxon>
    </lineage>
</organism>
<dbReference type="KEGG" id="lng:BSQ50_10870"/>
<dbReference type="InterPro" id="IPR009296">
    <property type="entry name" value="DUF951"/>
</dbReference>
<reference evidence="1 2" key="1">
    <citation type="submission" date="2016-11" db="EMBL/GenBank/DDBJ databases">
        <title>Interaction between Lactobacillus species and yeast in water kefir.</title>
        <authorList>
            <person name="Behr J."/>
            <person name="Xu D."/>
            <person name="Vogel R.F."/>
        </authorList>
    </citation>
    <scope>NUCLEOTIDE SEQUENCE [LARGE SCALE GENOMIC DNA]</scope>
    <source>
        <strain evidence="1 2">TMW 1.1827</strain>
    </source>
</reference>
<evidence type="ECO:0000313" key="2">
    <source>
        <dbReference type="Proteomes" id="UP000324497"/>
    </source>
</evidence>
<dbReference type="PANTHER" id="PTHR38455:SF1">
    <property type="entry name" value="DUF951 DOMAIN-CONTAINING PROTEIN"/>
    <property type="match status" value="1"/>
</dbReference>
<dbReference type="AlphaFoldDB" id="A0A3S6QZ20"/>
<sequence>MTVDYNLHDIVEMKKQHPCGVNRWKIIRVGMDIKIQCTGCQHLVMMPRREFNRKLKKVLEPAANQE</sequence>
<dbReference type="Pfam" id="PF06107">
    <property type="entry name" value="DUF951"/>
    <property type="match status" value="1"/>
</dbReference>
<protein>
    <submittedName>
        <fullName evidence="1">DUF951 domain-containing protein</fullName>
    </submittedName>
</protein>